<evidence type="ECO:0000313" key="2">
    <source>
        <dbReference type="Proteomes" id="UP000235371"/>
    </source>
</evidence>
<dbReference type="AlphaFoldDB" id="A0A2J6TUG5"/>
<dbReference type="InterPro" id="IPR052895">
    <property type="entry name" value="HetReg/Transcr_Mod"/>
</dbReference>
<dbReference type="GeneID" id="36587151"/>
<dbReference type="InParanoid" id="A0A2J6TUG5"/>
<keyword evidence="2" id="KW-1185">Reference proteome</keyword>
<dbReference type="Proteomes" id="UP000235371">
    <property type="component" value="Unassembled WGS sequence"/>
</dbReference>
<dbReference type="STRING" id="1095630.A0A2J6TUG5"/>
<sequence length="458" mass="52465">MDFVYTRASYVLVWLASEVPTGTPNVRFDNKHEQSWSGDDVKKFCIWVSSNPYWKRLWVIQEFVLAAGLKICIGNNIWTFEKFLSLMGIRVIFDFTLQEKRVESLRRVYQFNGQYEYIVQLVRERFERHKRSSRLESVLKKFQYAQCQDRRDKIFGFLGIANDCHDGSLQADYTKPMSEVFADVLCHFCRSGNLQSSVLNAVDIQTRLIQHSRFIGKLVGGDNWATLASGGNSKYEIQVRGAHCGEILHIGPTYEDMVSSAAANKNWTASFDTHYQNPGSSERIRIANQKYVSVMIKDMDQERLARVQAFRLQPCYARIFREWPSLFTSNKDNWTYRERRSSGCTTPCSNISKPLPKPKMFLGSDLVLGLAPGEAQVGDVICRFVNTDITALLRKEGYFGSYRLIGRIEVNHIPLLENLGPVGYMDIPNVNAWLNYGGLPNGTHFILKLDLETLVLLI</sequence>
<dbReference type="PANTHER" id="PTHR24148:SF73">
    <property type="entry name" value="HET DOMAIN PROTEIN (AFU_ORTHOLOGUE AFUA_8G01020)"/>
    <property type="match status" value="1"/>
</dbReference>
<proteinExistence type="predicted"/>
<reference evidence="1 2" key="1">
    <citation type="submission" date="2016-04" db="EMBL/GenBank/DDBJ databases">
        <title>A degradative enzymes factory behind the ericoid mycorrhizal symbiosis.</title>
        <authorList>
            <consortium name="DOE Joint Genome Institute"/>
            <person name="Martino E."/>
            <person name="Morin E."/>
            <person name="Grelet G."/>
            <person name="Kuo A."/>
            <person name="Kohler A."/>
            <person name="Daghino S."/>
            <person name="Barry K."/>
            <person name="Choi C."/>
            <person name="Cichocki N."/>
            <person name="Clum A."/>
            <person name="Copeland A."/>
            <person name="Hainaut M."/>
            <person name="Haridas S."/>
            <person name="Labutti K."/>
            <person name="Lindquist E."/>
            <person name="Lipzen A."/>
            <person name="Khouja H.-R."/>
            <person name="Murat C."/>
            <person name="Ohm R."/>
            <person name="Olson A."/>
            <person name="Spatafora J."/>
            <person name="Veneault-Fourrey C."/>
            <person name="Henrissat B."/>
            <person name="Grigoriev I."/>
            <person name="Martin F."/>
            <person name="Perotto S."/>
        </authorList>
    </citation>
    <scope>NUCLEOTIDE SEQUENCE [LARGE SCALE GENOMIC DNA]</scope>
    <source>
        <strain evidence="1 2">E</strain>
    </source>
</reference>
<dbReference type="EMBL" id="KZ613743">
    <property type="protein sequence ID" value="PMD66608.1"/>
    <property type="molecule type" value="Genomic_DNA"/>
</dbReference>
<evidence type="ECO:0008006" key="3">
    <source>
        <dbReference type="Google" id="ProtNLM"/>
    </source>
</evidence>
<gene>
    <name evidence="1" type="ORF">K444DRAFT_606922</name>
</gene>
<dbReference type="OrthoDB" id="2157530at2759"/>
<name>A0A2J6TUG5_9HELO</name>
<accession>A0A2J6TUG5</accession>
<evidence type="ECO:0000313" key="1">
    <source>
        <dbReference type="EMBL" id="PMD66608.1"/>
    </source>
</evidence>
<dbReference type="PANTHER" id="PTHR24148">
    <property type="entry name" value="ANKYRIN REPEAT DOMAIN-CONTAINING PROTEIN 39 HOMOLOG-RELATED"/>
    <property type="match status" value="1"/>
</dbReference>
<dbReference type="RefSeq" id="XP_024743512.1">
    <property type="nucleotide sequence ID" value="XM_024879074.1"/>
</dbReference>
<protein>
    <recommendedName>
        <fullName evidence="3">Heterokaryon incompatibility domain-containing protein</fullName>
    </recommendedName>
</protein>
<feature type="non-terminal residue" evidence="1">
    <location>
        <position position="458"/>
    </location>
</feature>
<organism evidence="1 2">
    <name type="scientific">Hyaloscypha bicolor E</name>
    <dbReference type="NCBI Taxonomy" id="1095630"/>
    <lineage>
        <taxon>Eukaryota</taxon>
        <taxon>Fungi</taxon>
        <taxon>Dikarya</taxon>
        <taxon>Ascomycota</taxon>
        <taxon>Pezizomycotina</taxon>
        <taxon>Leotiomycetes</taxon>
        <taxon>Helotiales</taxon>
        <taxon>Hyaloscyphaceae</taxon>
        <taxon>Hyaloscypha</taxon>
        <taxon>Hyaloscypha bicolor</taxon>
    </lineage>
</organism>